<accession>A0A1E3A922</accession>
<dbReference type="RefSeq" id="WP_069151609.1">
    <property type="nucleotide sequence ID" value="NZ_MCGH01000002.1"/>
</dbReference>
<keyword evidence="1" id="KW-0812">Transmembrane</keyword>
<evidence type="ECO:0000313" key="4">
    <source>
        <dbReference type="Proteomes" id="UP000094067"/>
    </source>
</evidence>
<organism evidence="3 4">
    <name type="scientific">Eisenbergiella tayi</name>
    <dbReference type="NCBI Taxonomy" id="1432052"/>
    <lineage>
        <taxon>Bacteria</taxon>
        <taxon>Bacillati</taxon>
        <taxon>Bacillota</taxon>
        <taxon>Clostridia</taxon>
        <taxon>Lachnospirales</taxon>
        <taxon>Lachnospiraceae</taxon>
        <taxon>Eisenbergiella</taxon>
    </lineage>
</organism>
<dbReference type="InterPro" id="IPR008756">
    <property type="entry name" value="Peptidase_M56"/>
</dbReference>
<dbReference type="EMBL" id="MCGH01000002">
    <property type="protein sequence ID" value="ODM05275.1"/>
    <property type="molecule type" value="Genomic_DNA"/>
</dbReference>
<sequence>MNTMMQGLLSASLSGSLMVLVFLALRYLLNGHISRTGCYYIWLLILLRFLIPYSPIPGIAGYTAERIRQAAGRQQAAQMGTQDRVPVMETAGGKGVGEASGIAGTDVPEMTVEKNTGRTAARRTADAYAAATAERTSFTRMSAMIWLMWLLPALGLLALRIYRYRRFMKKLKERRTLPEDPVILHVCAALCREWGWKKEVVLYQCPGISSPILTGFLHPFLVLPGELCREWETKLTEEQRVLRMEYVLRHELIHLKRLDLYYKWLVQAVVCIHWFNPLLLMAASKISEDCELSCDEQVIAGLPAAGRIAYGDTLIASLQALRAPVRQEACAGLGEKTELMKERLTAIMKYDKKAAGKRRAAAVILAGFLLVTGFVCGGFSARAEGAAGISGGKTAAGGNAAGMDVAGKQPAKNTVTRGGETVPFWGEDSNYNNAWQGQFACSCFFKNGYLIQLAWNSDPENYRTVRNITAGERDWQIAFLDGTDSLAGDENFMEALKLCILVQKQREEKGGLSGFWNEKNRMKQPVVFYVEGPYTQTADELAEKTYDDEDSLLLYASVIDEVSPRTAKKLGERAYEEDDAAHFSLTTDSMSEDDRMAFAVRAYEEDNVTMFSIICDELTEAHRKQLEDRAKKDNQEMYYYILKNKEEG</sequence>
<proteinExistence type="predicted"/>
<dbReference type="PANTHER" id="PTHR34978:SF3">
    <property type="entry name" value="SLR0241 PROTEIN"/>
    <property type="match status" value="1"/>
</dbReference>
<feature type="transmembrane region" description="Helical" evidence="1">
    <location>
        <begin position="6"/>
        <end position="25"/>
    </location>
</feature>
<evidence type="ECO:0000313" key="3">
    <source>
        <dbReference type="EMBL" id="ODM05275.1"/>
    </source>
</evidence>
<evidence type="ECO:0000256" key="1">
    <source>
        <dbReference type="SAM" id="Phobius"/>
    </source>
</evidence>
<evidence type="ECO:0000259" key="2">
    <source>
        <dbReference type="Pfam" id="PF05569"/>
    </source>
</evidence>
<reference evidence="3 4" key="1">
    <citation type="submission" date="2016-07" db="EMBL/GenBank/DDBJ databases">
        <title>Characterization of isolates of Eisenbergiella tayi derived from blood cultures, using whole genome sequencing.</title>
        <authorList>
            <person name="Burdz T."/>
            <person name="Wiebe D."/>
            <person name="Huynh C."/>
            <person name="Bernard K."/>
        </authorList>
    </citation>
    <scope>NUCLEOTIDE SEQUENCE [LARGE SCALE GENOMIC DNA]</scope>
    <source>
        <strain evidence="3 4">NML 110608</strain>
    </source>
</reference>
<dbReference type="Proteomes" id="UP000094067">
    <property type="component" value="Unassembled WGS sequence"/>
</dbReference>
<gene>
    <name evidence="3" type="primary">mecR1_1</name>
    <name evidence="3" type="ORF">BEI61_01158</name>
</gene>
<dbReference type="PANTHER" id="PTHR34978">
    <property type="entry name" value="POSSIBLE SENSOR-TRANSDUCER PROTEIN BLAR"/>
    <property type="match status" value="1"/>
</dbReference>
<feature type="transmembrane region" description="Helical" evidence="1">
    <location>
        <begin position="37"/>
        <end position="56"/>
    </location>
</feature>
<feature type="domain" description="Peptidase M56" evidence="2">
    <location>
        <begin position="8"/>
        <end position="347"/>
    </location>
</feature>
<name>A0A1E3A922_9FIRM</name>
<dbReference type="AlphaFoldDB" id="A0A1E3A922"/>
<protein>
    <submittedName>
        <fullName evidence="3">Methicillin resistance mecR1 protein</fullName>
    </submittedName>
</protein>
<dbReference type="InterPro" id="IPR052173">
    <property type="entry name" value="Beta-lactam_resp_regulator"/>
</dbReference>
<dbReference type="Pfam" id="PF05569">
    <property type="entry name" value="Peptidase_M56"/>
    <property type="match status" value="1"/>
</dbReference>
<dbReference type="CDD" id="cd07341">
    <property type="entry name" value="M56_BlaR1_MecR1_like"/>
    <property type="match status" value="1"/>
</dbReference>
<keyword evidence="1" id="KW-1133">Transmembrane helix</keyword>
<comment type="caution">
    <text evidence="3">The sequence shown here is derived from an EMBL/GenBank/DDBJ whole genome shotgun (WGS) entry which is preliminary data.</text>
</comment>
<feature type="transmembrane region" description="Helical" evidence="1">
    <location>
        <begin position="143"/>
        <end position="162"/>
    </location>
</feature>
<keyword evidence="1" id="KW-0472">Membrane</keyword>